<comment type="caution">
    <text evidence="1">The sequence shown here is derived from an EMBL/GenBank/DDBJ whole genome shotgun (WGS) entry which is preliminary data.</text>
</comment>
<dbReference type="InterPro" id="IPR009097">
    <property type="entry name" value="Cyclic_Pdiesterase"/>
</dbReference>
<protein>
    <submittedName>
        <fullName evidence="1">6884_t:CDS:1</fullName>
    </submittedName>
</protein>
<dbReference type="SUPFAM" id="SSF55144">
    <property type="entry name" value="LigT-like"/>
    <property type="match status" value="1"/>
</dbReference>
<proteinExistence type="predicted"/>
<dbReference type="PANTHER" id="PTHR37474:SF1">
    <property type="entry name" value="2'-5' RNA LIGASE FAMILY PROTEIN"/>
    <property type="match status" value="1"/>
</dbReference>
<gene>
    <name evidence="1" type="ORF">PBRASI_LOCUS5927</name>
</gene>
<evidence type="ECO:0000313" key="2">
    <source>
        <dbReference type="Proteomes" id="UP000789739"/>
    </source>
</evidence>
<keyword evidence="2" id="KW-1185">Reference proteome</keyword>
<organism evidence="1 2">
    <name type="scientific">Paraglomus brasilianum</name>
    <dbReference type="NCBI Taxonomy" id="144538"/>
    <lineage>
        <taxon>Eukaryota</taxon>
        <taxon>Fungi</taxon>
        <taxon>Fungi incertae sedis</taxon>
        <taxon>Mucoromycota</taxon>
        <taxon>Glomeromycotina</taxon>
        <taxon>Glomeromycetes</taxon>
        <taxon>Paraglomerales</taxon>
        <taxon>Paraglomeraceae</taxon>
        <taxon>Paraglomus</taxon>
    </lineage>
</organism>
<dbReference type="OrthoDB" id="10263155at2759"/>
<reference evidence="1" key="1">
    <citation type="submission" date="2021-06" db="EMBL/GenBank/DDBJ databases">
        <authorList>
            <person name="Kallberg Y."/>
            <person name="Tangrot J."/>
            <person name="Rosling A."/>
        </authorList>
    </citation>
    <scope>NUCLEOTIDE SEQUENCE</scope>
    <source>
        <strain evidence="1">BR232B</strain>
    </source>
</reference>
<dbReference type="Proteomes" id="UP000789739">
    <property type="component" value="Unassembled WGS sequence"/>
</dbReference>
<dbReference type="Gene3D" id="3.90.1140.10">
    <property type="entry name" value="Cyclic phosphodiesterase"/>
    <property type="match status" value="1"/>
</dbReference>
<dbReference type="EMBL" id="CAJVPI010000738">
    <property type="protein sequence ID" value="CAG8567612.1"/>
    <property type="molecule type" value="Genomic_DNA"/>
</dbReference>
<accession>A0A9N9BJ55</accession>
<evidence type="ECO:0000313" key="1">
    <source>
        <dbReference type="EMBL" id="CAG8567612.1"/>
    </source>
</evidence>
<name>A0A9N9BJ55_9GLOM</name>
<dbReference type="Pfam" id="PF13563">
    <property type="entry name" value="2_5_RNA_ligase2"/>
    <property type="match status" value="1"/>
</dbReference>
<dbReference type="AlphaFoldDB" id="A0A9N9BJ55"/>
<dbReference type="PANTHER" id="PTHR37474">
    <property type="entry name" value="RNA LIGASE/CYCLIC NUCLEOTIDE PHOSPHODIESTERASE"/>
    <property type="match status" value="1"/>
</dbReference>
<sequence>MESALSSQPLKKSFKSALCIIPPDNCWPRIQNIRVVHDKHYKRWMPHINVLYPFTHDPLIPELQSVLNDVKPFKLIFKSLDYFAHSTNKATVWLNPETNGALENLGAVLVNAFPTFNDLVLRGGELGYEPHLSLGQFNGEKKAFEAIKKFTPLFANDPIEFEVDRLCLISRKDFHDPFAVDAEILFGSEGVANTNGSGTIE</sequence>